<comment type="caution">
    <text evidence="10">The sequence shown here is derived from an EMBL/GenBank/DDBJ whole genome shotgun (WGS) entry which is preliminary data.</text>
</comment>
<dbReference type="GO" id="GO:0005886">
    <property type="term" value="C:plasma membrane"/>
    <property type="evidence" value="ECO:0007669"/>
    <property type="project" value="UniProtKB-SubCell"/>
</dbReference>
<dbReference type="GO" id="GO:0005254">
    <property type="term" value="F:chloride channel activity"/>
    <property type="evidence" value="ECO:0007669"/>
    <property type="project" value="InterPro"/>
</dbReference>
<evidence type="ECO:0000256" key="5">
    <source>
        <dbReference type="ARBA" id="ARBA00022989"/>
    </source>
</evidence>
<dbReference type="PANTHER" id="PTHR33281:SF19">
    <property type="entry name" value="VOLTAGE-DEPENDENT ANION CHANNEL-FORMING PROTEIN YNEE"/>
    <property type="match status" value="1"/>
</dbReference>
<organism evidence="10 11">
    <name type="scientific">Clydaea vesicula</name>
    <dbReference type="NCBI Taxonomy" id="447962"/>
    <lineage>
        <taxon>Eukaryota</taxon>
        <taxon>Fungi</taxon>
        <taxon>Fungi incertae sedis</taxon>
        <taxon>Chytridiomycota</taxon>
        <taxon>Chytridiomycota incertae sedis</taxon>
        <taxon>Chytridiomycetes</taxon>
        <taxon>Lobulomycetales</taxon>
        <taxon>Lobulomycetaceae</taxon>
        <taxon>Clydaea</taxon>
    </lineage>
</organism>
<evidence type="ECO:0000256" key="8">
    <source>
        <dbReference type="SAM" id="MobiDB-lite"/>
    </source>
</evidence>
<dbReference type="InterPro" id="IPR044669">
    <property type="entry name" value="YneE/VCCN1/2-like"/>
</dbReference>
<dbReference type="EMBL" id="JADGJW010001066">
    <property type="protein sequence ID" value="KAJ3207277.1"/>
    <property type="molecule type" value="Genomic_DNA"/>
</dbReference>
<feature type="transmembrane region" description="Helical" evidence="9">
    <location>
        <begin position="97"/>
        <end position="114"/>
    </location>
</feature>
<dbReference type="Pfam" id="PF25539">
    <property type="entry name" value="Bestrophin_2"/>
    <property type="match status" value="1"/>
</dbReference>
<comment type="subcellular location">
    <subcellularLocation>
        <location evidence="1">Cell membrane</location>
        <topology evidence="1">Multi-pass membrane protein</topology>
    </subcellularLocation>
</comment>
<evidence type="ECO:0000256" key="7">
    <source>
        <dbReference type="ARBA" id="ARBA00023136"/>
    </source>
</evidence>
<evidence type="ECO:0000256" key="1">
    <source>
        <dbReference type="ARBA" id="ARBA00004651"/>
    </source>
</evidence>
<keyword evidence="11" id="KW-1185">Reference proteome</keyword>
<keyword evidence="6" id="KW-0406">Ion transport</keyword>
<proteinExistence type="predicted"/>
<evidence type="ECO:0000256" key="4">
    <source>
        <dbReference type="ARBA" id="ARBA00022692"/>
    </source>
</evidence>
<reference evidence="10" key="1">
    <citation type="submission" date="2020-05" db="EMBL/GenBank/DDBJ databases">
        <title>Phylogenomic resolution of chytrid fungi.</title>
        <authorList>
            <person name="Stajich J.E."/>
            <person name="Amses K."/>
            <person name="Simmons R."/>
            <person name="Seto K."/>
            <person name="Myers J."/>
            <person name="Bonds A."/>
            <person name="Quandt C.A."/>
            <person name="Barry K."/>
            <person name="Liu P."/>
            <person name="Grigoriev I."/>
            <person name="Longcore J.E."/>
            <person name="James T.Y."/>
        </authorList>
    </citation>
    <scope>NUCLEOTIDE SEQUENCE</scope>
    <source>
        <strain evidence="10">JEL0476</strain>
    </source>
</reference>
<sequence>MPSQNPAPSAASSSDSTASNDNDFPPFSYRVHQTKILTPSILQIQEGPKYRKDIRIKSTVINKVSYTVLFLTMWSVLIVLLYHFAKPIFKVSDLPSKPLFIPILSIVIGLLLVFRTNTAYDRYWTGRKLWTNLKFSSLNLGRLIWIQAKVESKRDKFLQTSAINLIYAFNTAVKHNLRQEYYQDYADLKPYNVETSEVIDYEEENLNLPIDISNKLSSFIIHLINEGQIDVSTESQLHNNLNLMIDCFSKLEVIRNTPLPVAYSMHLFTVLFLYLLALPFSVLVATKEIWYTIPIMFLTSFALMGISAVADEIENPFGYDDADLPLDSYCDEVKSELDILVKKKNPHTPKMWEDFIEKIKHQVIEIADSVLKK</sequence>
<protein>
    <submittedName>
        <fullName evidence="10">Uncharacterized protein</fullName>
    </submittedName>
</protein>
<dbReference type="AlphaFoldDB" id="A0AAD5TVJ7"/>
<feature type="transmembrane region" description="Helical" evidence="9">
    <location>
        <begin position="64"/>
        <end position="85"/>
    </location>
</feature>
<feature type="transmembrane region" description="Helical" evidence="9">
    <location>
        <begin position="261"/>
        <end position="283"/>
    </location>
</feature>
<gene>
    <name evidence="10" type="ORF">HK099_000308</name>
</gene>
<dbReference type="Proteomes" id="UP001211065">
    <property type="component" value="Unassembled WGS sequence"/>
</dbReference>
<feature type="transmembrane region" description="Helical" evidence="9">
    <location>
        <begin position="289"/>
        <end position="310"/>
    </location>
</feature>
<evidence type="ECO:0000256" key="3">
    <source>
        <dbReference type="ARBA" id="ARBA00022475"/>
    </source>
</evidence>
<evidence type="ECO:0000313" key="11">
    <source>
        <dbReference type="Proteomes" id="UP001211065"/>
    </source>
</evidence>
<accession>A0AAD5TVJ7</accession>
<name>A0AAD5TVJ7_9FUNG</name>
<evidence type="ECO:0000256" key="9">
    <source>
        <dbReference type="SAM" id="Phobius"/>
    </source>
</evidence>
<dbReference type="PANTHER" id="PTHR33281">
    <property type="entry name" value="UPF0187 PROTEIN YNEE"/>
    <property type="match status" value="1"/>
</dbReference>
<keyword evidence="3" id="KW-1003">Cell membrane</keyword>
<evidence type="ECO:0000313" key="10">
    <source>
        <dbReference type="EMBL" id="KAJ3207277.1"/>
    </source>
</evidence>
<feature type="region of interest" description="Disordered" evidence="8">
    <location>
        <begin position="1"/>
        <end position="21"/>
    </location>
</feature>
<keyword evidence="2" id="KW-0813">Transport</keyword>
<keyword evidence="7 9" id="KW-0472">Membrane</keyword>
<evidence type="ECO:0000256" key="6">
    <source>
        <dbReference type="ARBA" id="ARBA00023065"/>
    </source>
</evidence>
<keyword evidence="5 9" id="KW-1133">Transmembrane helix</keyword>
<keyword evidence="4 9" id="KW-0812">Transmembrane</keyword>
<evidence type="ECO:0000256" key="2">
    <source>
        <dbReference type="ARBA" id="ARBA00022448"/>
    </source>
</evidence>